<dbReference type="BioCyc" id="RPAL652103:RPDX1_RS17005-MONOMER"/>
<dbReference type="Pfam" id="PF10006">
    <property type="entry name" value="DUF2249"/>
    <property type="match status" value="1"/>
</dbReference>
<dbReference type="KEGG" id="rpx:Rpdx1_3446"/>
<gene>
    <name evidence="2" type="ordered locus">Rpdx1_3446</name>
</gene>
<dbReference type="HOGENOM" id="CLU_146484_3_0_5"/>
<name>E6VCU7_RHOPX</name>
<dbReference type="STRING" id="652103.Rpdx1_3446"/>
<dbReference type="AlphaFoldDB" id="E6VCU7"/>
<sequence length="94" mass="10585">MLLGMKQQQLVPSIDVRTLPRSSRHPTVFSLFDQLAPGHSLELLSDHDPRPLRYLFDVRRTASFHWDYLQAGSTVWRVRIRKLAGASDSAAAAG</sequence>
<dbReference type="InterPro" id="IPR018720">
    <property type="entry name" value="DUF2249"/>
</dbReference>
<dbReference type="EMBL" id="CP002418">
    <property type="protein sequence ID" value="ADU45016.1"/>
    <property type="molecule type" value="Genomic_DNA"/>
</dbReference>
<dbReference type="eggNOG" id="COG4309">
    <property type="taxonomic scope" value="Bacteria"/>
</dbReference>
<organism evidence="2 3">
    <name type="scientific">Rhodopseudomonas palustris (strain DX-1)</name>
    <dbReference type="NCBI Taxonomy" id="652103"/>
    <lineage>
        <taxon>Bacteria</taxon>
        <taxon>Pseudomonadati</taxon>
        <taxon>Pseudomonadota</taxon>
        <taxon>Alphaproteobacteria</taxon>
        <taxon>Hyphomicrobiales</taxon>
        <taxon>Nitrobacteraceae</taxon>
        <taxon>Rhodopseudomonas</taxon>
    </lineage>
</organism>
<dbReference type="Proteomes" id="UP000001402">
    <property type="component" value="Chromosome"/>
</dbReference>
<evidence type="ECO:0000313" key="3">
    <source>
        <dbReference type="Proteomes" id="UP000001402"/>
    </source>
</evidence>
<accession>E6VCU7</accession>
<proteinExistence type="predicted"/>
<evidence type="ECO:0000259" key="1">
    <source>
        <dbReference type="Pfam" id="PF10006"/>
    </source>
</evidence>
<feature type="domain" description="DUF2249" evidence="1">
    <location>
        <begin position="14"/>
        <end position="82"/>
    </location>
</feature>
<reference evidence="2" key="1">
    <citation type="submission" date="2010-12" db="EMBL/GenBank/DDBJ databases">
        <title>Complete sequence of Rhodopseudomonas palustris DX-1.</title>
        <authorList>
            <consortium name="US DOE Joint Genome Institute"/>
            <person name="Lucas S."/>
            <person name="Copeland A."/>
            <person name="Lapidus A."/>
            <person name="Cheng J.-F."/>
            <person name="Goodwin L."/>
            <person name="Pitluck S."/>
            <person name="Misra M."/>
            <person name="Chertkov O."/>
            <person name="Detter J.C."/>
            <person name="Han C."/>
            <person name="Tapia R."/>
            <person name="Land M."/>
            <person name="Hauser L."/>
            <person name="Kyrpides N."/>
            <person name="Ivanova N."/>
            <person name="Ovchinnikova G."/>
            <person name="Logan B."/>
            <person name="Oda Y."/>
            <person name="Harwood C."/>
            <person name="Woyke T."/>
        </authorList>
    </citation>
    <scope>NUCLEOTIDE SEQUENCE [LARGE SCALE GENOMIC DNA]</scope>
    <source>
        <strain evidence="2">DX-1</strain>
    </source>
</reference>
<evidence type="ECO:0000313" key="2">
    <source>
        <dbReference type="EMBL" id="ADU45016.1"/>
    </source>
</evidence>
<protein>
    <recommendedName>
        <fullName evidence="1">DUF2249 domain-containing protein</fullName>
    </recommendedName>
</protein>